<protein>
    <submittedName>
        <fullName evidence="2">Uncharacterized protein</fullName>
    </submittedName>
</protein>
<dbReference type="GO" id="GO:0006614">
    <property type="term" value="P:SRP-dependent cotranslational protein targeting to membrane"/>
    <property type="evidence" value="ECO:0007669"/>
    <property type="project" value="TreeGrafter"/>
</dbReference>
<dbReference type="InterPro" id="IPR014756">
    <property type="entry name" value="Ig_E-set"/>
</dbReference>
<evidence type="ECO:0000313" key="2">
    <source>
        <dbReference type="EMBL" id="ADE75724.1"/>
    </source>
</evidence>
<evidence type="ECO:0000256" key="1">
    <source>
        <dbReference type="SAM" id="MobiDB-lite"/>
    </source>
</evidence>
<name>D5A855_PICSI</name>
<feature type="compositionally biased region" description="Basic and acidic residues" evidence="1">
    <location>
        <begin position="133"/>
        <end position="142"/>
    </location>
</feature>
<organism evidence="2">
    <name type="scientific">Picea sitchensis</name>
    <name type="common">Sitka spruce</name>
    <name type="synonym">Pinus sitchensis</name>
    <dbReference type="NCBI Taxonomy" id="3332"/>
    <lineage>
        <taxon>Eukaryota</taxon>
        <taxon>Viridiplantae</taxon>
        <taxon>Streptophyta</taxon>
        <taxon>Embryophyta</taxon>
        <taxon>Tracheophyta</taxon>
        <taxon>Spermatophyta</taxon>
        <taxon>Pinopsida</taxon>
        <taxon>Pinidae</taxon>
        <taxon>Conifers I</taxon>
        <taxon>Pinales</taxon>
        <taxon>Pinaceae</taxon>
        <taxon>Picea</taxon>
    </lineage>
</organism>
<dbReference type="InterPro" id="IPR035892">
    <property type="entry name" value="C2_domain_sf"/>
</dbReference>
<dbReference type="Gene3D" id="2.60.40.150">
    <property type="entry name" value="C2 domain"/>
    <property type="match status" value="1"/>
</dbReference>
<dbReference type="SUPFAM" id="SSF81296">
    <property type="entry name" value="E set domains"/>
    <property type="match status" value="1"/>
</dbReference>
<accession>D5A855</accession>
<reference evidence="2" key="1">
    <citation type="submission" date="2010-04" db="EMBL/GenBank/DDBJ databases">
        <authorList>
            <person name="Reid K.E."/>
            <person name="Liao N."/>
            <person name="Chan S."/>
            <person name="Docking R."/>
            <person name="Taylor G."/>
            <person name="Moore R."/>
            <person name="Mayo M."/>
            <person name="Munro S."/>
            <person name="King J."/>
            <person name="Yanchuk A."/>
            <person name="Holt R."/>
            <person name="Jones S."/>
            <person name="Marra M."/>
            <person name="Ritland C.E."/>
            <person name="Ritland K."/>
            <person name="Bohlmann J."/>
        </authorList>
    </citation>
    <scope>NUCLEOTIDE SEQUENCE</scope>
    <source>
        <tissue evidence="2">Buds collected with no treatment. Collection October 2007</tissue>
    </source>
</reference>
<dbReference type="AlphaFoldDB" id="D5A855"/>
<dbReference type="EMBL" id="BT122336">
    <property type="protein sequence ID" value="ADE75724.1"/>
    <property type="molecule type" value="mRNA"/>
</dbReference>
<sequence>MDEATAVTAASKAIQESLEGSGASVKEINVAVKEAVEKVKSGSRLVMVKFQAPAESTYNLTAYCLSDAWIGCDKKVIVKLKVAKRSRAGTRAMIAEEGPVQEDGIEEEENEEDEGTYDDYESEYSDDEEGEPEEKSRTDKHANGKSHVGNRSSGTDSGSDTDEA</sequence>
<feature type="region of interest" description="Disordered" evidence="1">
    <location>
        <begin position="86"/>
        <end position="164"/>
    </location>
</feature>
<dbReference type="PANTHER" id="PTHR24075">
    <property type="entry name" value="SEC63 DOMAIN-CONTAINING"/>
    <property type="match status" value="1"/>
</dbReference>
<proteinExistence type="evidence at transcript level"/>
<dbReference type="PANTHER" id="PTHR24075:SF0">
    <property type="entry name" value="TRANSLOCATION PROTEIN SEC63 HOMOLOG"/>
    <property type="match status" value="1"/>
</dbReference>
<feature type="compositionally biased region" description="Acidic residues" evidence="1">
    <location>
        <begin position="99"/>
        <end position="132"/>
    </location>
</feature>
<dbReference type="GO" id="GO:0008320">
    <property type="term" value="F:protein transmembrane transporter activity"/>
    <property type="evidence" value="ECO:0007669"/>
    <property type="project" value="TreeGrafter"/>
</dbReference>
<dbReference type="GO" id="GO:0006620">
    <property type="term" value="P:post-translational protein targeting to endoplasmic reticulum membrane"/>
    <property type="evidence" value="ECO:0007669"/>
    <property type="project" value="TreeGrafter"/>
</dbReference>
<dbReference type="GO" id="GO:0031207">
    <property type="term" value="C:Sec62/Sec63 complex"/>
    <property type="evidence" value="ECO:0007669"/>
    <property type="project" value="TreeGrafter"/>
</dbReference>
<dbReference type="GO" id="GO:0003723">
    <property type="term" value="F:RNA binding"/>
    <property type="evidence" value="ECO:0007669"/>
    <property type="project" value="TreeGrafter"/>
</dbReference>